<feature type="transmembrane region" description="Helical" evidence="6">
    <location>
        <begin position="422"/>
        <end position="440"/>
    </location>
</feature>
<feature type="transmembrane region" description="Helical" evidence="6">
    <location>
        <begin position="12"/>
        <end position="32"/>
    </location>
</feature>
<dbReference type="Pfam" id="PF01943">
    <property type="entry name" value="Polysacc_synt"/>
    <property type="match status" value="1"/>
</dbReference>
<feature type="transmembrane region" description="Helical" evidence="6">
    <location>
        <begin position="47"/>
        <end position="67"/>
    </location>
</feature>
<evidence type="ECO:0000313" key="7">
    <source>
        <dbReference type="EMBL" id="GAA3565663.1"/>
    </source>
</evidence>
<feature type="transmembrane region" description="Helical" evidence="6">
    <location>
        <begin position="390"/>
        <end position="410"/>
    </location>
</feature>
<feature type="transmembrane region" description="Helical" evidence="6">
    <location>
        <begin position="79"/>
        <end position="103"/>
    </location>
</feature>
<feature type="transmembrane region" description="Helical" evidence="6">
    <location>
        <begin position="215"/>
        <end position="236"/>
    </location>
</feature>
<dbReference type="InterPro" id="IPR050833">
    <property type="entry name" value="Poly_Biosynth_Transport"/>
</dbReference>
<reference evidence="8" key="1">
    <citation type="journal article" date="2019" name="Int. J. Syst. Evol. Microbiol.">
        <title>The Global Catalogue of Microorganisms (GCM) 10K type strain sequencing project: providing services to taxonomists for standard genome sequencing and annotation.</title>
        <authorList>
            <consortium name="The Broad Institute Genomics Platform"/>
            <consortium name="The Broad Institute Genome Sequencing Center for Infectious Disease"/>
            <person name="Wu L."/>
            <person name="Ma J."/>
        </authorList>
    </citation>
    <scope>NUCLEOTIDE SEQUENCE [LARGE SCALE GENOMIC DNA]</scope>
    <source>
        <strain evidence="8">JCM 17111</strain>
    </source>
</reference>
<organism evidence="7 8">
    <name type="scientific">Snuella lapsa</name>
    <dbReference type="NCBI Taxonomy" id="870481"/>
    <lineage>
        <taxon>Bacteria</taxon>
        <taxon>Pseudomonadati</taxon>
        <taxon>Bacteroidota</taxon>
        <taxon>Flavobacteriia</taxon>
        <taxon>Flavobacteriales</taxon>
        <taxon>Flavobacteriaceae</taxon>
        <taxon>Snuella</taxon>
    </lineage>
</organism>
<feature type="transmembrane region" description="Helical" evidence="6">
    <location>
        <begin position="187"/>
        <end position="206"/>
    </location>
</feature>
<gene>
    <name evidence="7" type="ORF">GCM10022395_15080</name>
</gene>
<feature type="transmembrane region" description="Helical" evidence="6">
    <location>
        <begin position="256"/>
        <end position="274"/>
    </location>
</feature>
<keyword evidence="8" id="KW-1185">Reference proteome</keyword>
<evidence type="ECO:0000313" key="8">
    <source>
        <dbReference type="Proteomes" id="UP001500954"/>
    </source>
</evidence>
<protein>
    <submittedName>
        <fullName evidence="7">Polysaccharide biosynthesis C-terminal domain-containing protein</fullName>
    </submittedName>
</protein>
<comment type="caution">
    <text evidence="7">The sequence shown here is derived from an EMBL/GenBank/DDBJ whole genome shotgun (WGS) entry which is preliminary data.</text>
</comment>
<evidence type="ECO:0000256" key="2">
    <source>
        <dbReference type="ARBA" id="ARBA00022475"/>
    </source>
</evidence>
<sequence>MSTLKTFFKDTIIYGLATVLPRLMNFVLVPLHTDTLETASYSDNTTFYVYAAFFNVLLTYGMETAFFRFFSKSEEKSKVFSTALISLIVTTIIFLAVVLSFSAELAQWVNLKESYFNLLIGVLVLDTIVVIPFAYIRATGKPIKFTAIKLGNIFIYVLLNFFFLWAIPKFGIKVSYYDGDDLVKYIFIANFIASVVTFLLLTPYFFKTKLQFSKVIFKQLLNYGLPIMVAGLAYVINENFDKWLLPTVLGKDINGAYSGCYKIAVFMTIFIQAFRLGAEPFFFNHAKEKNAKETYAIIMKYFVILGSFMLVFIIAYLDVFKSLIVRDESYWVAINIVPIVLLANLCLGIYFNLAIWYKLTDKTRYGMYLSLIGAVITIVFNVIMIEKIGFIAAAWATLLAYGTMMVLSYYLGQKHYQVPYNLKSIISYLVLAIILSVLALNTNANYYINTVLLLVFLGIIYVLEKNELKRLLTRL</sequence>
<evidence type="ECO:0000256" key="4">
    <source>
        <dbReference type="ARBA" id="ARBA00022989"/>
    </source>
</evidence>
<evidence type="ECO:0000256" key="5">
    <source>
        <dbReference type="ARBA" id="ARBA00023136"/>
    </source>
</evidence>
<name>A0ABP6XEX7_9FLAO</name>
<feature type="transmembrane region" description="Helical" evidence="6">
    <location>
        <begin position="295"/>
        <end position="317"/>
    </location>
</feature>
<feature type="transmembrane region" description="Helical" evidence="6">
    <location>
        <begin position="329"/>
        <end position="353"/>
    </location>
</feature>
<dbReference type="RefSeq" id="WP_345005297.1">
    <property type="nucleotide sequence ID" value="NZ_BAABCY010000036.1"/>
</dbReference>
<keyword evidence="4 6" id="KW-1133">Transmembrane helix</keyword>
<feature type="transmembrane region" description="Helical" evidence="6">
    <location>
        <begin position="115"/>
        <end position="135"/>
    </location>
</feature>
<dbReference type="PANTHER" id="PTHR30250:SF11">
    <property type="entry name" value="O-ANTIGEN TRANSPORTER-RELATED"/>
    <property type="match status" value="1"/>
</dbReference>
<keyword evidence="5 6" id="KW-0472">Membrane</keyword>
<dbReference type="Proteomes" id="UP001500954">
    <property type="component" value="Unassembled WGS sequence"/>
</dbReference>
<proteinExistence type="predicted"/>
<dbReference type="EMBL" id="BAABCY010000036">
    <property type="protein sequence ID" value="GAA3565663.1"/>
    <property type="molecule type" value="Genomic_DNA"/>
</dbReference>
<keyword evidence="3 6" id="KW-0812">Transmembrane</keyword>
<feature type="transmembrane region" description="Helical" evidence="6">
    <location>
        <begin position="147"/>
        <end position="167"/>
    </location>
</feature>
<evidence type="ECO:0000256" key="1">
    <source>
        <dbReference type="ARBA" id="ARBA00004651"/>
    </source>
</evidence>
<feature type="transmembrane region" description="Helical" evidence="6">
    <location>
        <begin position="446"/>
        <end position="463"/>
    </location>
</feature>
<dbReference type="PANTHER" id="PTHR30250">
    <property type="entry name" value="PST FAMILY PREDICTED COLANIC ACID TRANSPORTER"/>
    <property type="match status" value="1"/>
</dbReference>
<feature type="transmembrane region" description="Helical" evidence="6">
    <location>
        <begin position="365"/>
        <end position="384"/>
    </location>
</feature>
<evidence type="ECO:0000256" key="3">
    <source>
        <dbReference type="ARBA" id="ARBA00022692"/>
    </source>
</evidence>
<keyword evidence="2" id="KW-1003">Cell membrane</keyword>
<evidence type="ECO:0000256" key="6">
    <source>
        <dbReference type="SAM" id="Phobius"/>
    </source>
</evidence>
<comment type="subcellular location">
    <subcellularLocation>
        <location evidence="1">Cell membrane</location>
        <topology evidence="1">Multi-pass membrane protein</topology>
    </subcellularLocation>
</comment>
<accession>A0ABP6XEX7</accession>
<dbReference type="InterPro" id="IPR002797">
    <property type="entry name" value="Polysacc_synth"/>
</dbReference>